<dbReference type="Proteomes" id="UP000019140">
    <property type="component" value="Unassembled WGS sequence"/>
</dbReference>
<evidence type="ECO:0000313" key="2">
    <source>
        <dbReference type="Proteomes" id="UP000019140"/>
    </source>
</evidence>
<accession>W4LYB6</accession>
<keyword evidence="2" id="KW-1185">Reference proteome</keyword>
<comment type="caution">
    <text evidence="1">The sequence shown here is derived from an EMBL/GenBank/DDBJ whole genome shotgun (WGS) entry which is preliminary data.</text>
</comment>
<dbReference type="EMBL" id="AZHX01001463">
    <property type="protein sequence ID" value="ETX03099.1"/>
    <property type="molecule type" value="Genomic_DNA"/>
</dbReference>
<dbReference type="InterPro" id="IPR041881">
    <property type="entry name" value="PqqD_sf"/>
</dbReference>
<reference evidence="1 2" key="1">
    <citation type="journal article" date="2014" name="Nature">
        <title>An environmental bacterial taxon with a large and distinct metabolic repertoire.</title>
        <authorList>
            <person name="Wilson M.C."/>
            <person name="Mori T."/>
            <person name="Ruckert C."/>
            <person name="Uria A.R."/>
            <person name="Helf M.J."/>
            <person name="Takada K."/>
            <person name="Gernert C."/>
            <person name="Steffens U.A."/>
            <person name="Heycke N."/>
            <person name="Schmitt S."/>
            <person name="Rinke C."/>
            <person name="Helfrich E.J."/>
            <person name="Brachmann A.O."/>
            <person name="Gurgui C."/>
            <person name="Wakimoto T."/>
            <person name="Kracht M."/>
            <person name="Crusemann M."/>
            <person name="Hentschel U."/>
            <person name="Abe I."/>
            <person name="Matsunaga S."/>
            <person name="Kalinowski J."/>
            <person name="Takeyama H."/>
            <person name="Piel J."/>
        </authorList>
    </citation>
    <scope>NUCLEOTIDE SEQUENCE [LARGE SCALE GENOMIC DNA]</scope>
    <source>
        <strain evidence="2">TSY2</strain>
    </source>
</reference>
<name>W4LYB6_9BACT</name>
<sequence>MYKPVKRGEDELLVEEVFDEMMLFDRKRLKVHALNPTAVFVWQLCDGEHTTADLSERVSQKYNLEPNQAAAVVELSLNRLAKAHLLEGKASDAATSLNRRQVIKGLGVAAVLLPVVKSLVAPPHVVAQSFLLQCGAPAAGYGKCDQTSAAPNNCCCCQLAANPGGNATISCQNINGCNTPPGSFCFMNAQPVSDCPGF</sequence>
<protein>
    <recommendedName>
        <fullName evidence="3">PqqD family protein</fullName>
    </recommendedName>
</protein>
<dbReference type="Pfam" id="PF05402">
    <property type="entry name" value="PqqD"/>
    <property type="match status" value="1"/>
</dbReference>
<dbReference type="Gene3D" id="1.10.10.1150">
    <property type="entry name" value="Coenzyme PQQ synthesis protein D (PqqD)"/>
    <property type="match status" value="1"/>
</dbReference>
<dbReference type="InterPro" id="IPR008792">
    <property type="entry name" value="PQQD"/>
</dbReference>
<proteinExistence type="predicted"/>
<evidence type="ECO:0000313" key="1">
    <source>
        <dbReference type="EMBL" id="ETX03099.1"/>
    </source>
</evidence>
<dbReference type="HOGENOM" id="CLU_1375988_0_0_7"/>
<organism evidence="1 2">
    <name type="scientific">Candidatus Entotheonella gemina</name>
    <dbReference type="NCBI Taxonomy" id="1429439"/>
    <lineage>
        <taxon>Bacteria</taxon>
        <taxon>Pseudomonadati</taxon>
        <taxon>Nitrospinota/Tectimicrobiota group</taxon>
        <taxon>Candidatus Tectimicrobiota</taxon>
        <taxon>Candidatus Entotheonellia</taxon>
        <taxon>Candidatus Entotheonellales</taxon>
        <taxon>Candidatus Entotheonellaceae</taxon>
        <taxon>Candidatus Entotheonella</taxon>
    </lineage>
</organism>
<gene>
    <name evidence="1" type="ORF">ETSY2_34145</name>
</gene>
<dbReference type="AlphaFoldDB" id="W4LYB6"/>
<evidence type="ECO:0008006" key="3">
    <source>
        <dbReference type="Google" id="ProtNLM"/>
    </source>
</evidence>